<sequence>MTVHVMNDTVVNYIFRESLQRKGSNAETVMNIHKSLEKFLSLIPFLISTEEIKLVEVDWGRELVDDFVPSKLRVLTGMKFLLFYLMLVIFEKVLLLVASLEKVWDVKPSVNGKDIMNVLQLKYRGPLVREWQQKLLAWQLAHPSGTGEGCLDWMKQTHSKCEAGAQQFS</sequence>
<comment type="caution">
    <text evidence="1">The sequence shown here is derived from an EMBL/GenBank/DDBJ whole genome shotgun (WGS) entry which is preliminary data.</text>
</comment>
<accession>A0ACC0ZZ12</accession>
<keyword evidence="2" id="KW-1185">Reference proteome</keyword>
<proteinExistence type="predicted"/>
<name>A0ACC0ZZ12_9ROSI</name>
<gene>
    <name evidence="1" type="ORF">Patl1_24221</name>
</gene>
<protein>
    <submittedName>
        <fullName evidence="1">Uncharacterized protein</fullName>
    </submittedName>
</protein>
<organism evidence="1 2">
    <name type="scientific">Pistacia atlantica</name>
    <dbReference type="NCBI Taxonomy" id="434234"/>
    <lineage>
        <taxon>Eukaryota</taxon>
        <taxon>Viridiplantae</taxon>
        <taxon>Streptophyta</taxon>
        <taxon>Embryophyta</taxon>
        <taxon>Tracheophyta</taxon>
        <taxon>Spermatophyta</taxon>
        <taxon>Magnoliopsida</taxon>
        <taxon>eudicotyledons</taxon>
        <taxon>Gunneridae</taxon>
        <taxon>Pentapetalae</taxon>
        <taxon>rosids</taxon>
        <taxon>malvids</taxon>
        <taxon>Sapindales</taxon>
        <taxon>Anacardiaceae</taxon>
        <taxon>Pistacia</taxon>
    </lineage>
</organism>
<evidence type="ECO:0000313" key="1">
    <source>
        <dbReference type="EMBL" id="KAJ0079797.1"/>
    </source>
</evidence>
<reference evidence="2" key="1">
    <citation type="journal article" date="2023" name="G3 (Bethesda)">
        <title>Genome assembly and association tests identify interacting loci associated with vigor, precocity, and sex in interspecific pistachio rootstocks.</title>
        <authorList>
            <person name="Palmer W."/>
            <person name="Jacygrad E."/>
            <person name="Sagayaradj S."/>
            <person name="Cavanaugh K."/>
            <person name="Han R."/>
            <person name="Bertier L."/>
            <person name="Beede B."/>
            <person name="Kafkas S."/>
            <person name="Golino D."/>
            <person name="Preece J."/>
            <person name="Michelmore R."/>
        </authorList>
    </citation>
    <scope>NUCLEOTIDE SEQUENCE [LARGE SCALE GENOMIC DNA]</scope>
</reference>
<evidence type="ECO:0000313" key="2">
    <source>
        <dbReference type="Proteomes" id="UP001164250"/>
    </source>
</evidence>
<dbReference type="Proteomes" id="UP001164250">
    <property type="component" value="Chromosome 13"/>
</dbReference>
<dbReference type="EMBL" id="CM047909">
    <property type="protein sequence ID" value="KAJ0079797.1"/>
    <property type="molecule type" value="Genomic_DNA"/>
</dbReference>